<dbReference type="Proteomes" id="UP000492821">
    <property type="component" value="Unassembled WGS sequence"/>
</dbReference>
<keyword evidence="1" id="KW-1185">Reference proteome</keyword>
<accession>A0A7E4ZTC2</accession>
<sequence length="153" mass="18173">MFRSSLPCAVECYYNMVNHVSPIEIDGIVGMTIIAPKQNKFVDKYLSTLEQFQNVCWIYRDYAHECVKRCPRNRLTRRIVAKFFRGIHQYCIKDYDTIIQQWSCHQRTRKFRKLCDSECAYTCDRTCLFHCLRPVLRRACSSDSIASSSHLRR</sequence>
<evidence type="ECO:0000313" key="1">
    <source>
        <dbReference type="Proteomes" id="UP000492821"/>
    </source>
</evidence>
<dbReference type="WBParaSite" id="Pan_g16028.t1">
    <property type="protein sequence ID" value="Pan_g16028.t1"/>
    <property type="gene ID" value="Pan_g16028"/>
</dbReference>
<dbReference type="AlphaFoldDB" id="A0A7E4ZTC2"/>
<name>A0A7E4ZTC2_PANRE</name>
<reference evidence="1" key="1">
    <citation type="journal article" date="2013" name="Genetics">
        <title>The draft genome and transcriptome of Panagrellus redivivus are shaped by the harsh demands of a free-living lifestyle.</title>
        <authorList>
            <person name="Srinivasan J."/>
            <person name="Dillman A.R."/>
            <person name="Macchietto M.G."/>
            <person name="Heikkinen L."/>
            <person name="Lakso M."/>
            <person name="Fracchia K.M."/>
            <person name="Antoshechkin I."/>
            <person name="Mortazavi A."/>
            <person name="Wong G."/>
            <person name="Sternberg P.W."/>
        </authorList>
    </citation>
    <scope>NUCLEOTIDE SEQUENCE [LARGE SCALE GENOMIC DNA]</scope>
    <source>
        <strain evidence="1">MT8872</strain>
    </source>
</reference>
<protein>
    <submittedName>
        <fullName evidence="2">CPG4 domain-containing protein</fullName>
    </submittedName>
</protein>
<reference evidence="2" key="2">
    <citation type="submission" date="2020-10" db="UniProtKB">
        <authorList>
            <consortium name="WormBaseParasite"/>
        </authorList>
    </citation>
    <scope>IDENTIFICATION</scope>
</reference>
<proteinExistence type="predicted"/>
<organism evidence="1 2">
    <name type="scientific">Panagrellus redivivus</name>
    <name type="common">Microworm</name>
    <dbReference type="NCBI Taxonomy" id="6233"/>
    <lineage>
        <taxon>Eukaryota</taxon>
        <taxon>Metazoa</taxon>
        <taxon>Ecdysozoa</taxon>
        <taxon>Nematoda</taxon>
        <taxon>Chromadorea</taxon>
        <taxon>Rhabditida</taxon>
        <taxon>Tylenchina</taxon>
        <taxon>Panagrolaimomorpha</taxon>
        <taxon>Panagrolaimoidea</taxon>
        <taxon>Panagrolaimidae</taxon>
        <taxon>Panagrellus</taxon>
    </lineage>
</organism>
<evidence type="ECO:0000313" key="2">
    <source>
        <dbReference type="WBParaSite" id="Pan_g16028.t1"/>
    </source>
</evidence>